<accession>A0A6C0EMI9</accession>
<comment type="similarity">
    <text evidence="1">Belongs to the CbxX/CfxQ family.</text>
</comment>
<dbReference type="InterPro" id="IPR003593">
    <property type="entry name" value="AAA+_ATPase"/>
</dbReference>
<dbReference type="PANTHER" id="PTHR43392">
    <property type="entry name" value="AAA-TYPE ATPASE FAMILY PROTEIN / ANKYRIN REPEAT FAMILY PROTEIN"/>
    <property type="match status" value="1"/>
</dbReference>
<proteinExistence type="inferred from homology"/>
<feature type="region of interest" description="Disordered" evidence="4">
    <location>
        <begin position="139"/>
        <end position="168"/>
    </location>
</feature>
<organism evidence="6">
    <name type="scientific">viral metagenome</name>
    <dbReference type="NCBI Taxonomy" id="1070528"/>
    <lineage>
        <taxon>unclassified sequences</taxon>
        <taxon>metagenomes</taxon>
        <taxon>organismal metagenomes</taxon>
    </lineage>
</organism>
<name>A0A6C0EMI9_9ZZZZ</name>
<feature type="domain" description="AAA+ ATPase" evidence="5">
    <location>
        <begin position="275"/>
        <end position="419"/>
    </location>
</feature>
<protein>
    <recommendedName>
        <fullName evidence="5">AAA+ ATPase domain-containing protein</fullName>
    </recommendedName>
</protein>
<dbReference type="FunFam" id="3.40.50.300:FF:000216">
    <property type="entry name" value="Type VII secretion ATPase EccA"/>
    <property type="match status" value="1"/>
</dbReference>
<dbReference type="GO" id="GO:0005524">
    <property type="term" value="F:ATP binding"/>
    <property type="evidence" value="ECO:0007669"/>
    <property type="project" value="UniProtKB-KW"/>
</dbReference>
<dbReference type="Gene3D" id="3.40.50.300">
    <property type="entry name" value="P-loop containing nucleotide triphosphate hydrolases"/>
    <property type="match status" value="1"/>
</dbReference>
<sequence>MNNSPKNPTNLKKNLLFFIKDISNNYPFLDHSGNIVINPLFDPLQGWEKNKNTLLLEDNNNNNIKKRGDSFTMRLDSIIDDIRKERKQNAQNIKMDNLFKLKSTLNEQSNPQKQVSFNTTLNVRDALDDLLLQITKKYDSANNSSPDSKQIVPQRKLPPPPFHKFKHGRSSSIYIPPNIDWNTPIPFPPPEIKKELRIIDREVNGIADLLELIENNPISPYIEYNINMESIHNIKAPLFELNEMIGMNGLKDSIVDQIIYFVQNLHINKDAVNHDFMHTCIYGPPGTGKTEIAKIMGQIFSSLGILKKKYFKKVTRTDLIAGYLGQTAIKTRDVIKDALGGVLFIDEAYALENKEKRDSFAKECIDTLCEGLSDHKDQLMVIIAGYETDLKNCFFAYNQGLNSRFPWRFKTDNYNGSELNKIFQKKINDAGWTLKEEIHDKWFESKMDTFTFYGRDMETLLSKTKIAHGRRVFCKPKEEKMKLTMKDIEKGYDMFIDNNEVKERDNKNGHIEHMYL</sequence>
<dbReference type="InterPro" id="IPR027417">
    <property type="entry name" value="P-loop_NTPase"/>
</dbReference>
<evidence type="ECO:0000313" key="6">
    <source>
        <dbReference type="EMBL" id="QHT30268.1"/>
    </source>
</evidence>
<dbReference type="InterPro" id="IPR050773">
    <property type="entry name" value="CbxX/CfxQ_RuBisCO_ESX"/>
</dbReference>
<keyword evidence="3" id="KW-0067">ATP-binding</keyword>
<dbReference type="EMBL" id="MN738894">
    <property type="protein sequence ID" value="QHT30268.1"/>
    <property type="molecule type" value="Genomic_DNA"/>
</dbReference>
<reference evidence="6" key="1">
    <citation type="journal article" date="2020" name="Nature">
        <title>Giant virus diversity and host interactions through global metagenomics.</title>
        <authorList>
            <person name="Schulz F."/>
            <person name="Roux S."/>
            <person name="Paez-Espino D."/>
            <person name="Jungbluth S."/>
            <person name="Walsh D.A."/>
            <person name="Denef V.J."/>
            <person name="McMahon K.D."/>
            <person name="Konstantinidis K.T."/>
            <person name="Eloe-Fadrosh E.A."/>
            <person name="Kyrpides N.C."/>
            <person name="Woyke T."/>
        </authorList>
    </citation>
    <scope>NUCLEOTIDE SEQUENCE</scope>
    <source>
        <strain evidence="6">GVMAG-M-3300009149-34</strain>
    </source>
</reference>
<evidence type="ECO:0000256" key="4">
    <source>
        <dbReference type="SAM" id="MobiDB-lite"/>
    </source>
</evidence>
<dbReference type="InterPro" id="IPR000641">
    <property type="entry name" value="CbxX/CfxQ"/>
</dbReference>
<dbReference type="SMART" id="SM00382">
    <property type="entry name" value="AAA"/>
    <property type="match status" value="1"/>
</dbReference>
<dbReference type="Pfam" id="PF00004">
    <property type="entry name" value="AAA"/>
    <property type="match status" value="1"/>
</dbReference>
<dbReference type="InterPro" id="IPR003959">
    <property type="entry name" value="ATPase_AAA_core"/>
</dbReference>
<dbReference type="PRINTS" id="PR00819">
    <property type="entry name" value="CBXCFQXSUPER"/>
</dbReference>
<evidence type="ECO:0000256" key="3">
    <source>
        <dbReference type="ARBA" id="ARBA00022840"/>
    </source>
</evidence>
<dbReference type="PANTHER" id="PTHR43392:SF2">
    <property type="entry name" value="AAA-TYPE ATPASE FAMILY PROTEIN _ ANKYRIN REPEAT FAMILY PROTEIN"/>
    <property type="match status" value="1"/>
</dbReference>
<keyword evidence="2" id="KW-0547">Nucleotide-binding</keyword>
<evidence type="ECO:0000256" key="1">
    <source>
        <dbReference type="ARBA" id="ARBA00010378"/>
    </source>
</evidence>
<dbReference type="AlphaFoldDB" id="A0A6C0EMI9"/>
<evidence type="ECO:0000259" key="5">
    <source>
        <dbReference type="SMART" id="SM00382"/>
    </source>
</evidence>
<dbReference type="SUPFAM" id="SSF52540">
    <property type="entry name" value="P-loop containing nucleoside triphosphate hydrolases"/>
    <property type="match status" value="1"/>
</dbReference>
<evidence type="ECO:0000256" key="2">
    <source>
        <dbReference type="ARBA" id="ARBA00022741"/>
    </source>
</evidence>
<dbReference type="GO" id="GO:0016887">
    <property type="term" value="F:ATP hydrolysis activity"/>
    <property type="evidence" value="ECO:0007669"/>
    <property type="project" value="InterPro"/>
</dbReference>